<keyword evidence="3" id="KW-1185">Reference proteome</keyword>
<evidence type="ECO:0000313" key="2">
    <source>
        <dbReference type="EMBL" id="SEG15537.1"/>
    </source>
</evidence>
<evidence type="ECO:0000259" key="1">
    <source>
        <dbReference type="Pfam" id="PF04168"/>
    </source>
</evidence>
<accession>A0A1H5XVR7</accession>
<dbReference type="PANTHER" id="PTHR34595">
    <property type="entry name" value="BLR5612 PROTEIN"/>
    <property type="match status" value="1"/>
</dbReference>
<dbReference type="InterPro" id="IPR007296">
    <property type="entry name" value="DUF403"/>
</dbReference>
<organism evidence="2 3">
    <name type="scientific">Bosea lathyri</name>
    <dbReference type="NCBI Taxonomy" id="1036778"/>
    <lineage>
        <taxon>Bacteria</taxon>
        <taxon>Pseudomonadati</taxon>
        <taxon>Pseudomonadota</taxon>
        <taxon>Alphaproteobacteria</taxon>
        <taxon>Hyphomicrobiales</taxon>
        <taxon>Boseaceae</taxon>
        <taxon>Bosea</taxon>
    </lineage>
</organism>
<dbReference type="AlphaFoldDB" id="A0A1H5XVR7"/>
<dbReference type="Proteomes" id="UP000236743">
    <property type="component" value="Unassembled WGS sequence"/>
</dbReference>
<evidence type="ECO:0000313" key="3">
    <source>
        <dbReference type="Proteomes" id="UP000236743"/>
    </source>
</evidence>
<dbReference type="EMBL" id="FNUY01000003">
    <property type="protein sequence ID" value="SEG15537.1"/>
    <property type="molecule type" value="Genomic_DNA"/>
</dbReference>
<reference evidence="2 3" key="1">
    <citation type="submission" date="2016-10" db="EMBL/GenBank/DDBJ databases">
        <authorList>
            <person name="de Groot N.N."/>
        </authorList>
    </citation>
    <scope>NUCLEOTIDE SEQUENCE [LARGE SCALE GENOMIC DNA]</scope>
    <source>
        <strain evidence="2 3">DSM 26656</strain>
    </source>
</reference>
<name>A0A1H5XVR7_9HYPH</name>
<dbReference type="InterPro" id="IPR051680">
    <property type="entry name" value="ATP-dep_Glu-Cys_Ligase-2"/>
</dbReference>
<gene>
    <name evidence="2" type="ORF">SAMN04488115_103403</name>
</gene>
<dbReference type="PANTHER" id="PTHR34595:SF7">
    <property type="entry name" value="SLL1039 PROTEIN"/>
    <property type="match status" value="1"/>
</dbReference>
<protein>
    <submittedName>
        <fullName evidence="2">Uncharacterized conserved protein, Alpha-E superfamily</fullName>
    </submittedName>
</protein>
<sequence>MRNINGGIPAGLSPDAPRLVTKRPELTMLSRTADSLYWVSRYVERAEYLARILDATMRLTNLPSAYGGAGTEWQSAVSTAGCEETFAKVYGEANERNVCDFLTFNPDNASSIRNCFALARSNARAVRTALTSEMWDALNGAWLELQRFEKKRMDREELARFLDWVKNVSLVFDGSAYRTMLRDDGYWFSRLGVYVERADNTARILDVKYHVLLPANEQVGGSLDYFQWTTILREVSALTAYHWVYREAVKPLLIADLLILNRRMPRSLAACYENISRFLDHLGDAYGRQGPAQRQARKTLANLNNTRIDDIFEHGLHEFISDFITENNRLGGTIIEQYLQ</sequence>
<feature type="domain" description="DUF403" evidence="1">
    <location>
        <begin position="28"/>
        <end position="339"/>
    </location>
</feature>
<dbReference type="Pfam" id="PF04168">
    <property type="entry name" value="Alpha-E"/>
    <property type="match status" value="1"/>
</dbReference>
<proteinExistence type="predicted"/>